<accession>A0ABX4NRQ3</accession>
<evidence type="ECO:0000313" key="2">
    <source>
        <dbReference type="Proteomes" id="UP000231879"/>
    </source>
</evidence>
<keyword evidence="2" id="KW-1185">Reference proteome</keyword>
<comment type="caution">
    <text evidence="1">The sequence shown here is derived from an EMBL/GenBank/DDBJ whole genome shotgun (WGS) entry which is preliminary data.</text>
</comment>
<name>A0ABX4NRQ3_9LEPT</name>
<organism evidence="1 2">
    <name type="scientific">Leptospira barantonii</name>
    <dbReference type="NCBI Taxonomy" id="2023184"/>
    <lineage>
        <taxon>Bacteria</taxon>
        <taxon>Pseudomonadati</taxon>
        <taxon>Spirochaetota</taxon>
        <taxon>Spirochaetia</taxon>
        <taxon>Leptospirales</taxon>
        <taxon>Leptospiraceae</taxon>
        <taxon>Leptospira</taxon>
    </lineage>
</organism>
<dbReference type="RefSeq" id="WP_100761907.1">
    <property type="nucleotide sequence ID" value="NZ_NPDS01000002.1"/>
</dbReference>
<reference evidence="1 2" key="1">
    <citation type="submission" date="2017-07" db="EMBL/GenBank/DDBJ databases">
        <title>Leptospira spp. isolated from tropical soils.</title>
        <authorList>
            <person name="Thibeaux R."/>
            <person name="Iraola G."/>
            <person name="Ferres I."/>
            <person name="Bierque E."/>
            <person name="Girault D."/>
            <person name="Soupe-Gilbert M.-E."/>
            <person name="Picardeau M."/>
            <person name="Goarant C."/>
        </authorList>
    </citation>
    <scope>NUCLEOTIDE SEQUENCE [LARGE SCALE GENOMIC DNA]</scope>
    <source>
        <strain evidence="1 2">FH4-C-A1</strain>
    </source>
</reference>
<protein>
    <submittedName>
        <fullName evidence="1">Uncharacterized protein</fullName>
    </submittedName>
</protein>
<evidence type="ECO:0000313" key="1">
    <source>
        <dbReference type="EMBL" id="PJZ58272.1"/>
    </source>
</evidence>
<proteinExistence type="predicted"/>
<sequence>MDIPLKKIGKEFPNRIICSKIANFHNFVFRQNSYIQTLKNDCFRSKADAVANIQKEFITFIINQKRRKGTGRKKDDLGRIDSIAVEIELFKFADRYFNKWKEKEGTIEKEFNSLVSGKTSSDYDEFQQVSSLVTTDLESFEKLNKRFKKNQTTYWYQAIKRVNRNLEVAKTDSDEIDSEWERSWVRINREYFNKQSVSWNLTLKMILRYFGKINAK</sequence>
<dbReference type="EMBL" id="NPDS01000002">
    <property type="protein sequence ID" value="PJZ58272.1"/>
    <property type="molecule type" value="Genomic_DNA"/>
</dbReference>
<dbReference type="Proteomes" id="UP000231879">
    <property type="component" value="Unassembled WGS sequence"/>
</dbReference>
<gene>
    <name evidence="1" type="ORF">CH367_07790</name>
</gene>